<organism evidence="2 3">
    <name type="scientific">Pieris brassicae</name>
    <name type="common">White butterfly</name>
    <name type="synonym">Large white butterfly</name>
    <dbReference type="NCBI Taxonomy" id="7116"/>
    <lineage>
        <taxon>Eukaryota</taxon>
        <taxon>Metazoa</taxon>
        <taxon>Ecdysozoa</taxon>
        <taxon>Arthropoda</taxon>
        <taxon>Hexapoda</taxon>
        <taxon>Insecta</taxon>
        <taxon>Pterygota</taxon>
        <taxon>Neoptera</taxon>
        <taxon>Endopterygota</taxon>
        <taxon>Lepidoptera</taxon>
        <taxon>Glossata</taxon>
        <taxon>Ditrysia</taxon>
        <taxon>Papilionoidea</taxon>
        <taxon>Pieridae</taxon>
        <taxon>Pierinae</taxon>
        <taxon>Pieris</taxon>
    </lineage>
</organism>
<comment type="caution">
    <text evidence="2">The sequence shown here is derived from an EMBL/GenBank/DDBJ whole genome shotgun (WGS) entry which is preliminary data.</text>
</comment>
<name>A0A9P0TDV1_PIEBR</name>
<dbReference type="AlphaFoldDB" id="A0A9P0TDV1"/>
<evidence type="ECO:0000313" key="3">
    <source>
        <dbReference type="Proteomes" id="UP001152562"/>
    </source>
</evidence>
<gene>
    <name evidence="2" type="ORF">PIBRA_LOCUS3782</name>
</gene>
<feature type="region of interest" description="Disordered" evidence="1">
    <location>
        <begin position="1"/>
        <end position="287"/>
    </location>
</feature>
<proteinExistence type="predicted"/>
<protein>
    <submittedName>
        <fullName evidence="2">Uncharacterized protein</fullName>
    </submittedName>
</protein>
<evidence type="ECO:0000256" key="1">
    <source>
        <dbReference type="SAM" id="MobiDB-lite"/>
    </source>
</evidence>
<sequence>MAEKSFGDKGSPLDPIYLAGRRRKRRRQPRRRVSPLGTPGRAGLEASRPVPAASRAQVHSEEQHESGDGQRLPNALELERREPDERAVRERVQHVGVGGDHGVRRARRARRPDAPRARIVLRRDGHQAPAVAAVPGGRRSRQARVLPRASLGAASGTSRLVASPFGRPRRTERGPRPVPGGGREHAGRGRRRSGARFAVGRAYAGRHRRPGGVQRPSNASPGGAASEGGAGAGPGASVLQGEDEDVRSRVRRGLDAQGQGEDLSGPARHRRGALAAAASRRRGTPLRLTPVAWRRPLGSDSENNDQREFCSLSRFLTFQRTN</sequence>
<feature type="compositionally biased region" description="Basic residues" evidence="1">
    <location>
        <begin position="20"/>
        <end position="33"/>
    </location>
</feature>
<dbReference type="EMBL" id="CALOZG010000004">
    <property type="protein sequence ID" value="CAH4020423.1"/>
    <property type="molecule type" value="Genomic_DNA"/>
</dbReference>
<accession>A0A9P0TDV1</accession>
<feature type="compositionally biased region" description="Basic and acidic residues" evidence="1">
    <location>
        <begin position="58"/>
        <end position="68"/>
    </location>
</feature>
<dbReference type="Proteomes" id="UP001152562">
    <property type="component" value="Unassembled WGS sequence"/>
</dbReference>
<keyword evidence="3" id="KW-1185">Reference proteome</keyword>
<feature type="compositionally biased region" description="Gly residues" evidence="1">
    <location>
        <begin position="225"/>
        <end position="234"/>
    </location>
</feature>
<feature type="compositionally biased region" description="Basic and acidic residues" evidence="1">
    <location>
        <begin position="111"/>
        <end position="126"/>
    </location>
</feature>
<reference evidence="2" key="1">
    <citation type="submission" date="2022-05" db="EMBL/GenBank/DDBJ databases">
        <authorList>
            <person name="Okamura Y."/>
        </authorList>
    </citation>
    <scope>NUCLEOTIDE SEQUENCE</scope>
</reference>
<feature type="compositionally biased region" description="Basic and acidic residues" evidence="1">
    <location>
        <begin position="77"/>
        <end position="93"/>
    </location>
</feature>
<evidence type="ECO:0000313" key="2">
    <source>
        <dbReference type="EMBL" id="CAH4020423.1"/>
    </source>
</evidence>